<feature type="transmembrane region" description="Helical" evidence="1">
    <location>
        <begin position="152"/>
        <end position="170"/>
    </location>
</feature>
<feature type="transmembrane region" description="Helical" evidence="1">
    <location>
        <begin position="54"/>
        <end position="73"/>
    </location>
</feature>
<proteinExistence type="predicted"/>
<dbReference type="Proteomes" id="UP000053467">
    <property type="component" value="Unassembled WGS sequence"/>
</dbReference>
<evidence type="ECO:0000313" key="3">
    <source>
        <dbReference type="Proteomes" id="UP000053467"/>
    </source>
</evidence>
<reference evidence="3" key="1">
    <citation type="journal article" date="2015" name="MBio">
        <title>Genome-Resolved Metagenomic Analysis Reveals Roles for Candidate Phyla and Other Microbial Community Members in Biogeochemical Transformations in Oil Reservoirs.</title>
        <authorList>
            <person name="Hu P."/>
            <person name="Tom L."/>
            <person name="Singh A."/>
            <person name="Thomas B.C."/>
            <person name="Baker B.J."/>
            <person name="Piceno Y.M."/>
            <person name="Andersen G.L."/>
            <person name="Banfield J.F."/>
        </authorList>
    </citation>
    <scope>NUCLEOTIDE SEQUENCE [LARGE SCALE GENOMIC DNA]</scope>
</reference>
<gene>
    <name evidence="2" type="ORF">XE03_1275</name>
</gene>
<feature type="transmembrane region" description="Helical" evidence="1">
    <location>
        <begin position="14"/>
        <end position="34"/>
    </location>
</feature>
<comment type="caution">
    <text evidence="2">The sequence shown here is derived from an EMBL/GenBank/DDBJ whole genome shotgun (WGS) entry which is preliminary data.</text>
</comment>
<keyword evidence="1" id="KW-1133">Transmembrane helix</keyword>
<dbReference type="AlphaFoldDB" id="A0A117M6C9"/>
<keyword evidence="1" id="KW-0812">Transmembrane</keyword>
<keyword evidence="1" id="KW-0472">Membrane</keyword>
<evidence type="ECO:0000313" key="2">
    <source>
        <dbReference type="EMBL" id="KUK86787.1"/>
    </source>
</evidence>
<dbReference type="EMBL" id="LGGX01000012">
    <property type="protein sequence ID" value="KUK86787.1"/>
    <property type="molecule type" value="Genomic_DNA"/>
</dbReference>
<name>A0A117M6C9_UNCT6</name>
<evidence type="ECO:0000256" key="1">
    <source>
        <dbReference type="SAM" id="Phobius"/>
    </source>
</evidence>
<accession>A0A117M6C9</accession>
<protein>
    <submittedName>
        <fullName evidence="2">Uncharacterized protein</fullName>
    </submittedName>
</protein>
<sequence>MLIRRLLKKRSQDFIFKIILVSFISLNIFSFEIQGKDFYDDTLTIFNNQTFSDVMKVTLPSIVVGTVLLVSLNKDLRWYFLDRWTRFTSPNHADPSQAVDFYIKPWSEQIAQETQCDKGVHYIFSYLPVIPLATLFDRSYNTVATGKIPKRISNWSVILSSSVIVGFGILEEYMDGHQRGEGFDLFDLAANISGVTVGVLKHYGFLENVTFFWSFNRELFRNSEYYEKWPWWIYMAGYEFYVNIDIYPYIEKNLVKRENIIYNLVETLGYLPDFKGFWNLKYER</sequence>
<organism evidence="2 3">
    <name type="scientific">candidate division TA06 bacterium 34_109</name>
    <dbReference type="NCBI Taxonomy" id="1635277"/>
    <lineage>
        <taxon>Bacteria</taxon>
        <taxon>Bacteria division TA06</taxon>
    </lineage>
</organism>